<feature type="signal peptide" evidence="1">
    <location>
        <begin position="1"/>
        <end position="20"/>
    </location>
</feature>
<accession>A0ABN0T6B7</accession>
<protein>
    <recommendedName>
        <fullName evidence="4">Flagellar assembly protein T N-terminal domain-containing protein</fullName>
    </recommendedName>
</protein>
<organism evidence="2 3">
    <name type="scientific">Selenomonas dianae</name>
    <dbReference type="NCBI Taxonomy" id="135079"/>
    <lineage>
        <taxon>Bacteria</taxon>
        <taxon>Bacillati</taxon>
        <taxon>Bacillota</taxon>
        <taxon>Negativicutes</taxon>
        <taxon>Selenomonadales</taxon>
        <taxon>Selenomonadaceae</taxon>
        <taxon>Selenomonas</taxon>
    </lineage>
</organism>
<reference evidence="2 3" key="1">
    <citation type="journal article" date="2019" name="Int. J. Syst. Evol. Microbiol.">
        <title>The Global Catalogue of Microorganisms (GCM) 10K type strain sequencing project: providing services to taxonomists for standard genome sequencing and annotation.</title>
        <authorList>
            <consortium name="The Broad Institute Genomics Platform"/>
            <consortium name="The Broad Institute Genome Sequencing Center for Infectious Disease"/>
            <person name="Wu L."/>
            <person name="Ma J."/>
        </authorList>
    </citation>
    <scope>NUCLEOTIDE SEQUENCE [LARGE SCALE GENOMIC DNA]</scope>
    <source>
        <strain evidence="2 3">JCM 8542</strain>
    </source>
</reference>
<proteinExistence type="predicted"/>
<gene>
    <name evidence="2" type="ORF">GCM10008919_16050</name>
</gene>
<feature type="chain" id="PRO_5045116250" description="Flagellar assembly protein T N-terminal domain-containing protein" evidence="1">
    <location>
        <begin position="21"/>
        <end position="376"/>
    </location>
</feature>
<dbReference type="Gene3D" id="3.30.1660.40">
    <property type="entry name" value="FlgT, N-terminal domain"/>
    <property type="match status" value="1"/>
</dbReference>
<evidence type="ECO:0000313" key="2">
    <source>
        <dbReference type="EMBL" id="GAA0213621.1"/>
    </source>
</evidence>
<evidence type="ECO:0000256" key="1">
    <source>
        <dbReference type="SAM" id="SignalP"/>
    </source>
</evidence>
<evidence type="ECO:0000313" key="3">
    <source>
        <dbReference type="Proteomes" id="UP001500399"/>
    </source>
</evidence>
<evidence type="ECO:0008006" key="4">
    <source>
        <dbReference type="Google" id="ProtNLM"/>
    </source>
</evidence>
<keyword evidence="1" id="KW-0732">Signal</keyword>
<dbReference type="InterPro" id="IPR038180">
    <property type="entry name" value="FlgT_N_sf"/>
</dbReference>
<sequence length="376" mass="40939">MKKILMALILCLALTQTALAQTVTVDGVGVDRDSAMRDAARTAVEQVAGMYIDANTVVSGSSVELDEILSHAQGYVQNISVLSESVSGGEYRIRASVDVNTDPNSAFMKRMDAVMRLSDPRIGVVILTDDTDSHDFYEAPATRGHDTILETALNERLLTVGFKHVVDVSLLSQLQDSSILNAVYRGDSRLPYDGDASARPIDYLVIGRSHADGYHVKLPNNRGGYVETQMSSARTLLDLKIISFGTGTIIGTYSVEGQGVENTPELARRKSRQAAAVKAAEKLEQQFLRAAASAFSGVQLTVRANDYALVEQLVRELKGMRGVQDVYVRSTNAGKTMIDIASSQQPFTILQMLQRETNLSIFVESVSSSELKITLR</sequence>
<comment type="caution">
    <text evidence="2">The sequence shown here is derived from an EMBL/GenBank/DDBJ whole genome shotgun (WGS) entry which is preliminary data.</text>
</comment>
<dbReference type="RefSeq" id="WP_304987421.1">
    <property type="nucleotide sequence ID" value="NZ_BAAACR010000012.1"/>
</dbReference>
<dbReference type="Proteomes" id="UP001500399">
    <property type="component" value="Unassembled WGS sequence"/>
</dbReference>
<keyword evidence="3" id="KW-1185">Reference proteome</keyword>
<name>A0ABN0T6B7_9FIRM</name>
<dbReference type="EMBL" id="BAAACR010000012">
    <property type="protein sequence ID" value="GAA0213621.1"/>
    <property type="molecule type" value="Genomic_DNA"/>
</dbReference>